<reference evidence="5 6" key="1">
    <citation type="submission" date="2022-10" db="EMBL/GenBank/DDBJ databases">
        <title>Aestuariibacter sp. AA17 isolated from Montipora capitata coral fragment.</title>
        <authorList>
            <person name="Emsley S.A."/>
            <person name="Pfannmuller K.M."/>
            <person name="Loughran R.M."/>
            <person name="Shlafstein M."/>
            <person name="Papke E."/>
            <person name="Saw J.H."/>
            <person name="Ushijima B."/>
            <person name="Videau P."/>
        </authorList>
    </citation>
    <scope>NUCLEOTIDE SEQUENCE [LARGE SCALE GENOMIC DNA]</scope>
    <source>
        <strain evidence="5 6">AA17</strain>
    </source>
</reference>
<dbReference type="InterPro" id="IPR008927">
    <property type="entry name" value="6-PGluconate_DH-like_C_sf"/>
</dbReference>
<evidence type="ECO:0000256" key="2">
    <source>
        <dbReference type="ARBA" id="ARBA00023027"/>
    </source>
</evidence>
<name>A0ABT3ABG6_9ALTE</name>
<keyword evidence="1 5" id="KW-0560">Oxidoreductase</keyword>
<evidence type="ECO:0000256" key="3">
    <source>
        <dbReference type="PIRNR" id="PIRNR000124"/>
    </source>
</evidence>
<dbReference type="EMBL" id="JAOWKX010000008">
    <property type="protein sequence ID" value="MCV2886020.1"/>
    <property type="molecule type" value="Genomic_DNA"/>
</dbReference>
<dbReference type="Pfam" id="PF03721">
    <property type="entry name" value="UDPG_MGDP_dh_N"/>
    <property type="match status" value="1"/>
</dbReference>
<dbReference type="InterPro" id="IPR014027">
    <property type="entry name" value="UDP-Glc/GDP-Man_DH_C"/>
</dbReference>
<dbReference type="InterPro" id="IPR036220">
    <property type="entry name" value="UDP-Glc/GDP-Man_DH_C_sf"/>
</dbReference>
<proteinExistence type="inferred from homology"/>
<dbReference type="SUPFAM" id="SSF48179">
    <property type="entry name" value="6-phosphogluconate dehydrogenase C-terminal domain-like"/>
    <property type="match status" value="1"/>
</dbReference>
<dbReference type="InterPro" id="IPR036291">
    <property type="entry name" value="NAD(P)-bd_dom_sf"/>
</dbReference>
<organism evidence="5 6">
    <name type="scientific">Fluctibacter corallii</name>
    <dbReference type="NCBI Taxonomy" id="2984329"/>
    <lineage>
        <taxon>Bacteria</taxon>
        <taxon>Pseudomonadati</taxon>
        <taxon>Pseudomonadota</taxon>
        <taxon>Gammaproteobacteria</taxon>
        <taxon>Alteromonadales</taxon>
        <taxon>Alteromonadaceae</taxon>
        <taxon>Fluctibacter</taxon>
    </lineage>
</organism>
<dbReference type="SUPFAM" id="SSF51735">
    <property type="entry name" value="NAD(P)-binding Rossmann-fold domains"/>
    <property type="match status" value="1"/>
</dbReference>
<dbReference type="PIRSF" id="PIRSF000124">
    <property type="entry name" value="UDPglc_GDPman_dh"/>
    <property type="match status" value="1"/>
</dbReference>
<dbReference type="EC" id="1.1.1.336" evidence="5"/>
<dbReference type="NCBIfam" id="NF008286">
    <property type="entry name" value="PRK11064.1"/>
    <property type="match status" value="1"/>
</dbReference>
<keyword evidence="2" id="KW-0520">NAD</keyword>
<dbReference type="InterPro" id="IPR017476">
    <property type="entry name" value="UDP-Glc/GDP-Man"/>
</dbReference>
<dbReference type="Gene3D" id="3.40.50.720">
    <property type="entry name" value="NAD(P)-binding Rossmann-like Domain"/>
    <property type="match status" value="2"/>
</dbReference>
<comment type="caution">
    <text evidence="5">The sequence shown here is derived from an EMBL/GenBank/DDBJ whole genome shotgun (WGS) entry which is preliminary data.</text>
</comment>
<dbReference type="GO" id="GO:0089714">
    <property type="term" value="F:UDP-N-acetyl-D-mannosamine dehydrogenase activity"/>
    <property type="evidence" value="ECO:0007669"/>
    <property type="project" value="UniProtKB-EC"/>
</dbReference>
<keyword evidence="6" id="KW-1185">Reference proteome</keyword>
<dbReference type="Pfam" id="PF00984">
    <property type="entry name" value="UDPG_MGDP_dh"/>
    <property type="match status" value="1"/>
</dbReference>
<dbReference type="Proteomes" id="UP001652504">
    <property type="component" value="Unassembled WGS sequence"/>
</dbReference>
<dbReference type="Pfam" id="PF03720">
    <property type="entry name" value="UDPG_MGDP_dh_C"/>
    <property type="match status" value="1"/>
</dbReference>
<accession>A0ABT3ABG6</accession>
<dbReference type="NCBIfam" id="TIGR03026">
    <property type="entry name" value="NDP-sugDHase"/>
    <property type="match status" value="1"/>
</dbReference>
<sequence length="414" mass="44721">MFDKISVIGLGYIGLPTAAVIASRGIDVIGIDVSEKAVDTINQGKVHIVEPDLDMVVQAAVTMGKLKASMTPEPADAFMIAVPTPFKEGKQPDLTYIHEAAKSIAPVLEKGNLIILESTSPVGATEQLASWLQALRPDLRFPGVGSGEPNMYVAHCPERVLPGRVLEELVSNDRIIGGMSKSCSDAAIALYKTFVRGECIVTNARTAEMAKLTENSFRDVNIAFANELSIICDQLNINVWELIQLANRHPRVNILNPGPGVGGHCIAVDPWFIVDSAPENAKIIKTAREINDGKPNYVIGQVEKAADEFKRPVIACLGLAFKPDIDDLRESPALSIAKQLVDRNIGEVLVVEPNISFLPDNLANSGFKLVSLEEALESANVLAILVGHKQFKDISQRDVNSKIVVDSCGIFTQN</sequence>
<evidence type="ECO:0000313" key="6">
    <source>
        <dbReference type="Proteomes" id="UP001652504"/>
    </source>
</evidence>
<evidence type="ECO:0000259" key="4">
    <source>
        <dbReference type="SMART" id="SM00984"/>
    </source>
</evidence>
<dbReference type="InterPro" id="IPR001732">
    <property type="entry name" value="UDP-Glc/GDP-Man_DH_N"/>
</dbReference>
<dbReference type="Gene3D" id="1.20.5.100">
    <property type="entry name" value="Cytochrome c1, transmembrane anchor, C-terminal"/>
    <property type="match status" value="1"/>
</dbReference>
<comment type="similarity">
    <text evidence="3">Belongs to the UDP-glucose/GDP-mannose dehydrogenase family.</text>
</comment>
<gene>
    <name evidence="5" type="primary">wecC</name>
    <name evidence="5" type="ORF">OE749_15105</name>
</gene>
<dbReference type="InterPro" id="IPR014026">
    <property type="entry name" value="UDP-Glc/GDP-Man_DH_dimer"/>
</dbReference>
<dbReference type="SMART" id="SM00984">
    <property type="entry name" value="UDPG_MGDP_dh_C"/>
    <property type="match status" value="1"/>
</dbReference>
<evidence type="ECO:0000256" key="1">
    <source>
        <dbReference type="ARBA" id="ARBA00023002"/>
    </source>
</evidence>
<dbReference type="PIRSF" id="PIRSF500136">
    <property type="entry name" value="UDP_ManNAc_DH"/>
    <property type="match status" value="1"/>
</dbReference>
<dbReference type="InterPro" id="IPR028359">
    <property type="entry name" value="UDP_ManNAc/GlcNAc_DH"/>
</dbReference>
<protein>
    <submittedName>
        <fullName evidence="5">UDP-N-acetyl-D-mannosamine dehydrogenase</fullName>
        <ecNumber evidence="5">1.1.1.336</ecNumber>
    </submittedName>
</protein>
<feature type="domain" description="UDP-glucose/GDP-mannose dehydrogenase C-terminal" evidence="4">
    <location>
        <begin position="315"/>
        <end position="413"/>
    </location>
</feature>
<evidence type="ECO:0000313" key="5">
    <source>
        <dbReference type="EMBL" id="MCV2886020.1"/>
    </source>
</evidence>
<dbReference type="SUPFAM" id="SSF52413">
    <property type="entry name" value="UDP-glucose/GDP-mannose dehydrogenase C-terminal domain"/>
    <property type="match status" value="1"/>
</dbReference>
<dbReference type="PANTHER" id="PTHR43491:SF1">
    <property type="entry name" value="UDP-N-ACETYL-D-MANNOSAMINE DEHYDROGENASE"/>
    <property type="match status" value="1"/>
</dbReference>
<dbReference type="PANTHER" id="PTHR43491">
    <property type="entry name" value="UDP-N-ACETYL-D-MANNOSAMINE DEHYDROGENASE"/>
    <property type="match status" value="1"/>
</dbReference>